<dbReference type="Pfam" id="PF03398">
    <property type="entry name" value="Ist1"/>
    <property type="match status" value="1"/>
</dbReference>
<feature type="non-terminal residue" evidence="3">
    <location>
        <position position="1"/>
    </location>
</feature>
<sequence>PVQRFCSPGKPSLFSPDSTMVFNPPRLKLQLKLASNRLKMLQAKKSSLNQKQRREIAGLLEKGKEDSARIRVENIIREDFETEAMEILELYCDLLSARFGILEQLKECDPSIETAVCGLIWATPRADQVKELAAIRDQLGAKYGKEFLVAAMENTNHVVNERLVSKLSIATPETFLVERYLEEIAKAYSVDWKSPNSQVESDNDGDNDALERAEYEHVLQDLKSSLDKESDDPTTTQDEDEFSDSKWDLPAPPSNVPGKSSGKPPSSTDQIPDFDELTRRFEALKRK</sequence>
<evidence type="ECO:0008006" key="5">
    <source>
        <dbReference type="Google" id="ProtNLM"/>
    </source>
</evidence>
<dbReference type="Proteomes" id="UP000654370">
    <property type="component" value="Unassembled WGS sequence"/>
</dbReference>
<evidence type="ECO:0000313" key="4">
    <source>
        <dbReference type="Proteomes" id="UP000654370"/>
    </source>
</evidence>
<dbReference type="InterPro" id="IPR042277">
    <property type="entry name" value="IST1-like"/>
</dbReference>
<evidence type="ECO:0000256" key="2">
    <source>
        <dbReference type="SAM" id="MobiDB-lite"/>
    </source>
</evidence>
<protein>
    <recommendedName>
        <fullName evidence="5">IST1-like protein</fullName>
    </recommendedName>
</protein>
<comment type="similarity">
    <text evidence="1">Belongs to the IST1 family.</text>
</comment>
<comment type="caution">
    <text evidence="3">The sequence shown here is derived from an EMBL/GenBank/DDBJ whole genome shotgun (WGS) entry which is preliminary data.</text>
</comment>
<dbReference type="OrthoDB" id="29853at2759"/>
<keyword evidence="4" id="KW-1185">Reference proteome</keyword>
<feature type="region of interest" description="Disordered" evidence="2">
    <location>
        <begin position="223"/>
        <end position="276"/>
    </location>
</feature>
<dbReference type="GO" id="GO:0015031">
    <property type="term" value="P:protein transport"/>
    <property type="evidence" value="ECO:0007669"/>
    <property type="project" value="InterPro"/>
</dbReference>
<dbReference type="InterPro" id="IPR005061">
    <property type="entry name" value="Ist1"/>
</dbReference>
<dbReference type="PANTHER" id="PTHR12161">
    <property type="entry name" value="IST1 FAMILY MEMBER"/>
    <property type="match status" value="1"/>
</dbReference>
<dbReference type="PANTHER" id="PTHR12161:SF5">
    <property type="entry name" value="IST1 HOMOLOG"/>
    <property type="match status" value="1"/>
</dbReference>
<dbReference type="EMBL" id="JAEPQZ010000014">
    <property type="protein sequence ID" value="KAG2173757.1"/>
    <property type="molecule type" value="Genomic_DNA"/>
</dbReference>
<organism evidence="3 4">
    <name type="scientific">Mortierella isabellina</name>
    <name type="common">Filamentous fungus</name>
    <name type="synonym">Umbelopsis isabellina</name>
    <dbReference type="NCBI Taxonomy" id="91625"/>
    <lineage>
        <taxon>Eukaryota</taxon>
        <taxon>Fungi</taxon>
        <taxon>Fungi incertae sedis</taxon>
        <taxon>Mucoromycota</taxon>
        <taxon>Mucoromycotina</taxon>
        <taxon>Umbelopsidomycetes</taxon>
        <taxon>Umbelopsidales</taxon>
        <taxon>Umbelopsidaceae</taxon>
        <taxon>Umbelopsis</taxon>
    </lineage>
</organism>
<feature type="compositionally biased region" description="Acidic residues" evidence="2">
    <location>
        <begin position="229"/>
        <end position="242"/>
    </location>
</feature>
<name>A0A8H7PGW6_MORIS</name>
<evidence type="ECO:0000313" key="3">
    <source>
        <dbReference type="EMBL" id="KAG2173757.1"/>
    </source>
</evidence>
<proteinExistence type="inferred from homology"/>
<feature type="compositionally biased region" description="Low complexity" evidence="2">
    <location>
        <begin position="256"/>
        <end position="267"/>
    </location>
</feature>
<accession>A0A8H7PGW6</accession>
<gene>
    <name evidence="3" type="ORF">INT43_005177</name>
</gene>
<reference evidence="3" key="1">
    <citation type="submission" date="2020-12" db="EMBL/GenBank/DDBJ databases">
        <title>Metabolic potential, ecology and presence of endohyphal bacteria is reflected in genomic diversity of Mucoromycotina.</title>
        <authorList>
            <person name="Muszewska A."/>
            <person name="Okrasinska A."/>
            <person name="Steczkiewicz K."/>
            <person name="Drgas O."/>
            <person name="Orlowska M."/>
            <person name="Perlinska-Lenart U."/>
            <person name="Aleksandrzak-Piekarczyk T."/>
            <person name="Szatraj K."/>
            <person name="Zielenkiewicz U."/>
            <person name="Pilsyk S."/>
            <person name="Malc E."/>
            <person name="Mieczkowski P."/>
            <person name="Kruszewska J.S."/>
            <person name="Biernat P."/>
            <person name="Pawlowska J."/>
        </authorList>
    </citation>
    <scope>NUCLEOTIDE SEQUENCE</scope>
    <source>
        <strain evidence="3">WA0000067209</strain>
    </source>
</reference>
<evidence type="ECO:0000256" key="1">
    <source>
        <dbReference type="ARBA" id="ARBA00005536"/>
    </source>
</evidence>
<dbReference type="AlphaFoldDB" id="A0A8H7PGW6"/>
<dbReference type="Gene3D" id="1.20.1260.60">
    <property type="entry name" value="Vacuolar protein sorting-associated protein Ist1"/>
    <property type="match status" value="1"/>
</dbReference>
<dbReference type="FunFam" id="1.20.1260.60:FF:000002">
    <property type="entry name" value="Vacuolar protein sorting-associated protein IST1"/>
    <property type="match status" value="1"/>
</dbReference>